<accession>A0ABT4WVS8</accession>
<keyword evidence="2" id="KW-1185">Reference proteome</keyword>
<evidence type="ECO:0000313" key="1">
    <source>
        <dbReference type="EMBL" id="MDA7024152.1"/>
    </source>
</evidence>
<proteinExistence type="predicted"/>
<comment type="caution">
    <text evidence="1">The sequence shown here is derived from an EMBL/GenBank/DDBJ whole genome shotgun (WGS) entry which is preliminary data.</text>
</comment>
<dbReference type="EMBL" id="JAQJVI010000038">
    <property type="protein sequence ID" value="MDA7024152.1"/>
    <property type="molecule type" value="Genomic_DNA"/>
</dbReference>
<sequence>MSKLPLFEKGSLSFRVGKKSVSIILSRYNSPHQVLKCIALKDIGFPDEEILSMLARYRNGQAKWRKFLDNILPVTLRRRSDEQRMLSYPEIKSILGDVVWSLERHKIEDGSGARGGKDLSVAIWLAWQSIRPIISSKTYWHVSETAAVKSSDKK</sequence>
<organism evidence="1 2">
    <name type="scientific">Pseudomonas fragi</name>
    <dbReference type="NCBI Taxonomy" id="296"/>
    <lineage>
        <taxon>Bacteria</taxon>
        <taxon>Pseudomonadati</taxon>
        <taxon>Pseudomonadota</taxon>
        <taxon>Gammaproteobacteria</taxon>
        <taxon>Pseudomonadales</taxon>
        <taxon>Pseudomonadaceae</taxon>
        <taxon>Pseudomonas</taxon>
    </lineage>
</organism>
<gene>
    <name evidence="1" type="ORF">PI499_20000</name>
</gene>
<dbReference type="Proteomes" id="UP001212337">
    <property type="component" value="Unassembled WGS sequence"/>
</dbReference>
<evidence type="ECO:0000313" key="2">
    <source>
        <dbReference type="Proteomes" id="UP001212337"/>
    </source>
</evidence>
<reference evidence="1 2" key="1">
    <citation type="submission" date="2023-01" db="EMBL/GenBank/DDBJ databases">
        <title>Effects of deletion of Siderophore biosynthase gene in Pseudomonas fragi on quorum sensing and spoliage ability.</title>
        <authorList>
            <person name="Cui F."/>
            <person name="Wang D."/>
            <person name="Liu J."/>
            <person name="Wang Q."/>
            <person name="Li T."/>
            <person name="Li J."/>
        </authorList>
    </citation>
    <scope>NUCLEOTIDE SEQUENCE [LARGE SCALE GENOMIC DNA]</scope>
    <source>
        <strain evidence="1 2">MS-10</strain>
    </source>
</reference>
<dbReference type="RefSeq" id="WP_153336962.1">
    <property type="nucleotide sequence ID" value="NZ_JAQJVI010000038.1"/>
</dbReference>
<protein>
    <submittedName>
        <fullName evidence="1">Uncharacterized protein</fullName>
    </submittedName>
</protein>
<name>A0ABT4WVS8_PSEFR</name>